<feature type="compositionally biased region" description="Basic and acidic residues" evidence="1">
    <location>
        <begin position="300"/>
        <end position="309"/>
    </location>
</feature>
<reference evidence="2" key="1">
    <citation type="submission" date="2022-03" db="EMBL/GenBank/DDBJ databases">
        <title>Draft genome sequence of Aduncisulcus paluster, a free-living microaerophilic Fornicata.</title>
        <authorList>
            <person name="Yuyama I."/>
            <person name="Kume K."/>
            <person name="Tamura T."/>
            <person name="Inagaki Y."/>
            <person name="Hashimoto T."/>
        </authorList>
    </citation>
    <scope>NUCLEOTIDE SEQUENCE</scope>
    <source>
        <strain evidence="2">NY0171</strain>
    </source>
</reference>
<comment type="caution">
    <text evidence="2">The sequence shown here is derived from an EMBL/GenBank/DDBJ whole genome shotgun (WGS) entry which is preliminary data.</text>
</comment>
<name>A0ABQ5K111_9EUKA</name>
<evidence type="ECO:0000313" key="2">
    <source>
        <dbReference type="EMBL" id="GKT24960.1"/>
    </source>
</evidence>
<keyword evidence="3" id="KW-1185">Reference proteome</keyword>
<evidence type="ECO:0000313" key="3">
    <source>
        <dbReference type="Proteomes" id="UP001057375"/>
    </source>
</evidence>
<sequence length="327" mass="37221">MEIVKCKNISHDLMKIDGECCKLSISNASGVMPGIFVVYTQENLETFLKKDSKDCGICFTSMTVPFQCPHMMSHISICIPMDDKIDQLSVSFTTIDLSNEITEKVVTYSIDPEDCYPSEADEKEVSGSEDSAISEEESHKSTKKEDKVSWYSLEVDFPELVVKCELKSEEQICVEKILFLVASEEEDAFKKKYSRKLRRVNEHWESILQEMEEERKPKEDPIEDKDSKSESTSEYSTSREAVEKPKLVETKSPEKAPKSEEESEKVEKKPEISEDSSHSSEGKKVSDSKKPKRIKQVISTEEHPREPSFDAVKRVETMKPSACCVIV</sequence>
<protein>
    <submittedName>
        <fullName evidence="2">Uncharacterized protein</fullName>
    </submittedName>
</protein>
<feature type="compositionally biased region" description="Basic and acidic residues" evidence="1">
    <location>
        <begin position="240"/>
        <end position="289"/>
    </location>
</feature>
<dbReference type="EMBL" id="BQXS01012556">
    <property type="protein sequence ID" value="GKT24960.1"/>
    <property type="molecule type" value="Genomic_DNA"/>
</dbReference>
<feature type="compositionally biased region" description="Basic and acidic residues" evidence="1">
    <location>
        <begin position="213"/>
        <end position="231"/>
    </location>
</feature>
<feature type="region of interest" description="Disordered" evidence="1">
    <location>
        <begin position="210"/>
        <end position="309"/>
    </location>
</feature>
<organism evidence="2 3">
    <name type="scientific">Aduncisulcus paluster</name>
    <dbReference type="NCBI Taxonomy" id="2918883"/>
    <lineage>
        <taxon>Eukaryota</taxon>
        <taxon>Metamonada</taxon>
        <taxon>Carpediemonas-like organisms</taxon>
        <taxon>Aduncisulcus</taxon>
    </lineage>
</organism>
<gene>
    <name evidence="2" type="ORF">ADUPG1_012893</name>
</gene>
<dbReference type="Proteomes" id="UP001057375">
    <property type="component" value="Unassembled WGS sequence"/>
</dbReference>
<feature type="region of interest" description="Disordered" evidence="1">
    <location>
        <begin position="118"/>
        <end position="140"/>
    </location>
</feature>
<accession>A0ABQ5K111</accession>
<evidence type="ECO:0000256" key="1">
    <source>
        <dbReference type="SAM" id="MobiDB-lite"/>
    </source>
</evidence>
<proteinExistence type="predicted"/>